<sequence length="109" mass="12825">MNEIVKLTGEHLHSLDILAVNCLEVKDRMKRKARQTHDTTHHILRDELKIITGTTAAKLPKLDSMKRTIRRERQVNHLTEKLEEESEARAEIERNAANDRLEKYIMEEK</sequence>
<proteinExistence type="predicted"/>
<feature type="coiled-coil region" evidence="1">
    <location>
        <begin position="75"/>
        <end position="107"/>
    </location>
</feature>
<dbReference type="Proteomes" id="UP001165289">
    <property type="component" value="Unassembled WGS sequence"/>
</dbReference>
<name>A0AAV7JNV6_9METZ</name>
<gene>
    <name evidence="2" type="ORF">LOD99_7615</name>
</gene>
<dbReference type="EMBL" id="JAKMXF010000310">
    <property type="protein sequence ID" value="KAI6650565.1"/>
    <property type="molecule type" value="Genomic_DNA"/>
</dbReference>
<comment type="caution">
    <text evidence="2">The sequence shown here is derived from an EMBL/GenBank/DDBJ whole genome shotgun (WGS) entry which is preliminary data.</text>
</comment>
<organism evidence="2 3">
    <name type="scientific">Oopsacas minuta</name>
    <dbReference type="NCBI Taxonomy" id="111878"/>
    <lineage>
        <taxon>Eukaryota</taxon>
        <taxon>Metazoa</taxon>
        <taxon>Porifera</taxon>
        <taxon>Hexactinellida</taxon>
        <taxon>Hexasterophora</taxon>
        <taxon>Lyssacinosida</taxon>
        <taxon>Leucopsacidae</taxon>
        <taxon>Oopsacas</taxon>
    </lineage>
</organism>
<evidence type="ECO:0000313" key="3">
    <source>
        <dbReference type="Proteomes" id="UP001165289"/>
    </source>
</evidence>
<protein>
    <submittedName>
        <fullName evidence="2">Uncharacterized protein</fullName>
    </submittedName>
</protein>
<keyword evidence="3" id="KW-1185">Reference proteome</keyword>
<accession>A0AAV7JNV6</accession>
<keyword evidence="1" id="KW-0175">Coiled coil</keyword>
<dbReference type="AlphaFoldDB" id="A0AAV7JNV6"/>
<evidence type="ECO:0000256" key="1">
    <source>
        <dbReference type="SAM" id="Coils"/>
    </source>
</evidence>
<reference evidence="2 3" key="1">
    <citation type="journal article" date="2023" name="BMC Biol.">
        <title>The compact genome of the sponge Oopsacas minuta (Hexactinellida) is lacking key metazoan core genes.</title>
        <authorList>
            <person name="Santini S."/>
            <person name="Schenkelaars Q."/>
            <person name="Jourda C."/>
            <person name="Duchesne M."/>
            <person name="Belahbib H."/>
            <person name="Rocher C."/>
            <person name="Selva M."/>
            <person name="Riesgo A."/>
            <person name="Vervoort M."/>
            <person name="Leys S.P."/>
            <person name="Kodjabachian L."/>
            <person name="Le Bivic A."/>
            <person name="Borchiellini C."/>
            <person name="Claverie J.M."/>
            <person name="Renard E."/>
        </authorList>
    </citation>
    <scope>NUCLEOTIDE SEQUENCE [LARGE SCALE GENOMIC DNA]</scope>
    <source>
        <strain evidence="2">SPO-2</strain>
    </source>
</reference>
<evidence type="ECO:0000313" key="2">
    <source>
        <dbReference type="EMBL" id="KAI6650565.1"/>
    </source>
</evidence>